<dbReference type="Pfam" id="PF00903">
    <property type="entry name" value="Glyoxalase"/>
    <property type="match status" value="1"/>
</dbReference>
<comment type="caution">
    <text evidence="2">The sequence shown here is derived from an EMBL/GenBank/DDBJ whole genome shotgun (WGS) entry which is preliminary data.</text>
</comment>
<evidence type="ECO:0000259" key="1">
    <source>
        <dbReference type="PROSITE" id="PS51819"/>
    </source>
</evidence>
<dbReference type="Gene3D" id="3.10.180.10">
    <property type="entry name" value="2,3-Dihydroxybiphenyl 1,2-Dioxygenase, domain 1"/>
    <property type="match status" value="1"/>
</dbReference>
<keyword evidence="3" id="KW-1185">Reference proteome</keyword>
<dbReference type="InterPro" id="IPR029068">
    <property type="entry name" value="Glyas_Bleomycin-R_OHBP_Dase"/>
</dbReference>
<dbReference type="InterPro" id="IPR037523">
    <property type="entry name" value="VOC_core"/>
</dbReference>
<dbReference type="InterPro" id="IPR004360">
    <property type="entry name" value="Glyas_Fos-R_dOase_dom"/>
</dbReference>
<organism evidence="2 3">
    <name type="scientific">Brotonthovivens ammoniilytica</name>
    <dbReference type="NCBI Taxonomy" id="2981725"/>
    <lineage>
        <taxon>Bacteria</taxon>
        <taxon>Bacillati</taxon>
        <taxon>Bacillota</taxon>
        <taxon>Clostridia</taxon>
        <taxon>Lachnospirales</taxon>
        <taxon>Lachnospiraceae</taxon>
        <taxon>Brotonthovivens</taxon>
    </lineage>
</organism>
<dbReference type="RefSeq" id="WP_158426290.1">
    <property type="nucleotide sequence ID" value="NZ_JAOQJQ010000009.1"/>
</dbReference>
<name>A0ABT2TN59_9FIRM</name>
<proteinExistence type="predicted"/>
<evidence type="ECO:0000313" key="3">
    <source>
        <dbReference type="Proteomes" id="UP001652442"/>
    </source>
</evidence>
<dbReference type="Proteomes" id="UP001652442">
    <property type="component" value="Unassembled WGS sequence"/>
</dbReference>
<gene>
    <name evidence="2" type="ORF">OCV88_15180</name>
</gene>
<dbReference type="CDD" id="cd06587">
    <property type="entry name" value="VOC"/>
    <property type="match status" value="1"/>
</dbReference>
<evidence type="ECO:0000313" key="2">
    <source>
        <dbReference type="EMBL" id="MCU6763650.1"/>
    </source>
</evidence>
<protein>
    <submittedName>
        <fullName evidence="2">VOC family protein</fullName>
    </submittedName>
</protein>
<feature type="domain" description="VOC" evidence="1">
    <location>
        <begin position="6"/>
        <end position="147"/>
    </location>
</feature>
<dbReference type="EMBL" id="JAOQJQ010000009">
    <property type="protein sequence ID" value="MCU6763650.1"/>
    <property type="molecule type" value="Genomic_DNA"/>
</dbReference>
<dbReference type="SUPFAM" id="SSF54593">
    <property type="entry name" value="Glyoxalase/Bleomycin resistance protein/Dihydroxybiphenyl dioxygenase"/>
    <property type="match status" value="1"/>
</dbReference>
<reference evidence="2 3" key="1">
    <citation type="journal article" date="2021" name="ISME Commun">
        <title>Automated analysis of genomic sequences facilitates high-throughput and comprehensive description of bacteria.</title>
        <authorList>
            <person name="Hitch T.C.A."/>
        </authorList>
    </citation>
    <scope>NUCLEOTIDE SEQUENCE [LARGE SCALE GENOMIC DNA]</scope>
    <source>
        <strain evidence="2 3">Sanger_109</strain>
    </source>
</reference>
<accession>A0ABT2TN59</accession>
<dbReference type="PROSITE" id="PS51819">
    <property type="entry name" value="VOC"/>
    <property type="match status" value="1"/>
</dbReference>
<sequence>MKLFKSLFHVSLFCNDVKKSIEFYEKLGFEVLFYLQEKEGDEPWDYYIKVAHGQYIELQPVKGDNPHPHPDTAAYYDNQTAWHFALETEDMAQMIQVLNERGIEVVKSPEPDAERVYSIDDIFLSGDGCYVCWIVDPDGTPIELMEQVGETKQRMYDPA</sequence>